<feature type="transmembrane region" description="Helical" evidence="1">
    <location>
        <begin position="40"/>
        <end position="57"/>
    </location>
</feature>
<dbReference type="PANTHER" id="PTHR34978">
    <property type="entry name" value="POSSIBLE SENSOR-TRANSDUCER PROTEIN BLAR"/>
    <property type="match status" value="1"/>
</dbReference>
<name>A0ABS6E5B1_9FIRM</name>
<evidence type="ECO:0000313" key="3">
    <source>
        <dbReference type="EMBL" id="MBU5438103.1"/>
    </source>
</evidence>
<keyword evidence="1" id="KW-1133">Transmembrane helix</keyword>
<protein>
    <submittedName>
        <fullName evidence="3">M56 family metallopeptidase</fullName>
    </submittedName>
</protein>
<evidence type="ECO:0000313" key="4">
    <source>
        <dbReference type="Proteomes" id="UP000749471"/>
    </source>
</evidence>
<dbReference type="Pfam" id="PF05569">
    <property type="entry name" value="Peptidase_M56"/>
    <property type="match status" value="1"/>
</dbReference>
<accession>A0ABS6E5B1</accession>
<sequence>MAILEKTFLWVLYSSLTASVITLLILFIKKLFNNKLSPRLHHALWFLVLIRLLLPFVPESNLSLFNLSINNHKSLTISSPLEPIYLDQGQTDENNSELDDMNQNKVNQSIYSKENPLKYKNQSLSSDKEDNVLQKIIRIYSYIWLLGFLSACIFILLTFLGFKKKAGFFKNINHPAAISTLNICKERLDVNKNIPVYCGNTFKTPFIYGLLNPKIYLPKDILDTIDDNQLLHICLHELAHYKRKDLFYNLLGIATITIHWFNPVVWIAMKKMKADRELACDSYVLEILGENESISYGMTIIKLSQIVSNKSSKKILFTHFYENKNQIERRITMIKMFKKGSYRVSIVAVILLVILGTTTLTNAKGSEVKINTNKVDPQGLIEKKDKKFVLDGPTNKFFNSLDRAKDFIDFEFKVPDFIPVGYNFDRVILDKDDIVNISFRNENKKSSFILLISQENIIENFKAKKDAKKDNKNINHNIDINPMTISNVNVSHVISKMWTDDIDSTEFINKYFIWKDEDVWYGIRYCFESKNSKGKSYLNYSHIEDDLGKIITSLKYPKDIQNISYISENSVSEHIDIYDEKDLKKAEKIIGFVPKFPLSLPGNFVPVSSHTSVSMYKGQDKSSTQITTTFNLKDQDNIIPAIEFEQTKNTFYYNNLEQKRYVEIKHPDTNKTVNIKVDSLIIDNIKVFKYETEFNLEDDIDELHQYYIWKQEDIVYTAKFIGKMDNKQEIVRALIKAD</sequence>
<feature type="transmembrane region" description="Helical" evidence="1">
    <location>
        <begin position="142"/>
        <end position="162"/>
    </location>
</feature>
<keyword evidence="1" id="KW-0812">Transmembrane</keyword>
<evidence type="ECO:0000256" key="1">
    <source>
        <dbReference type="SAM" id="Phobius"/>
    </source>
</evidence>
<feature type="transmembrane region" description="Helical" evidence="1">
    <location>
        <begin position="7"/>
        <end position="28"/>
    </location>
</feature>
<keyword evidence="1" id="KW-0472">Membrane</keyword>
<feature type="domain" description="Peptidase M56" evidence="2">
    <location>
        <begin position="11"/>
        <end position="334"/>
    </location>
</feature>
<dbReference type="Proteomes" id="UP000749471">
    <property type="component" value="Unassembled WGS sequence"/>
</dbReference>
<dbReference type="CDD" id="cd07341">
    <property type="entry name" value="M56_BlaR1_MecR1_like"/>
    <property type="match status" value="1"/>
</dbReference>
<organism evidence="3 4">
    <name type="scientific">Tissierella simiarum</name>
    <dbReference type="NCBI Taxonomy" id="2841534"/>
    <lineage>
        <taxon>Bacteria</taxon>
        <taxon>Bacillati</taxon>
        <taxon>Bacillota</taxon>
        <taxon>Tissierellia</taxon>
        <taxon>Tissierellales</taxon>
        <taxon>Tissierellaceae</taxon>
        <taxon>Tissierella</taxon>
    </lineage>
</organism>
<comment type="caution">
    <text evidence="3">The sequence shown here is derived from an EMBL/GenBank/DDBJ whole genome shotgun (WGS) entry which is preliminary data.</text>
</comment>
<gene>
    <name evidence="3" type="ORF">KQI42_08795</name>
</gene>
<evidence type="ECO:0000259" key="2">
    <source>
        <dbReference type="Pfam" id="PF05569"/>
    </source>
</evidence>
<dbReference type="InterPro" id="IPR052173">
    <property type="entry name" value="Beta-lactam_resp_regulator"/>
</dbReference>
<proteinExistence type="predicted"/>
<dbReference type="EMBL" id="JAHLPM010000006">
    <property type="protein sequence ID" value="MBU5438103.1"/>
    <property type="molecule type" value="Genomic_DNA"/>
</dbReference>
<dbReference type="InterPro" id="IPR008756">
    <property type="entry name" value="Peptidase_M56"/>
</dbReference>
<dbReference type="RefSeq" id="WP_216518913.1">
    <property type="nucleotide sequence ID" value="NZ_JAHLPM010000006.1"/>
</dbReference>
<feature type="transmembrane region" description="Helical" evidence="1">
    <location>
        <begin position="246"/>
        <end position="268"/>
    </location>
</feature>
<reference evidence="3 4" key="1">
    <citation type="submission" date="2021-06" db="EMBL/GenBank/DDBJ databases">
        <authorList>
            <person name="Sun Q."/>
            <person name="Li D."/>
        </authorList>
    </citation>
    <scope>NUCLEOTIDE SEQUENCE [LARGE SCALE GENOMIC DNA]</scope>
    <source>
        <strain evidence="3 4">MSJ-40</strain>
    </source>
</reference>
<keyword evidence="4" id="KW-1185">Reference proteome</keyword>
<feature type="transmembrane region" description="Helical" evidence="1">
    <location>
        <begin position="340"/>
        <end position="360"/>
    </location>
</feature>
<dbReference type="PANTHER" id="PTHR34978:SF3">
    <property type="entry name" value="SLR0241 PROTEIN"/>
    <property type="match status" value="1"/>
</dbReference>